<reference evidence="3" key="1">
    <citation type="submission" date="2016-06" db="UniProtKB">
        <authorList>
            <consortium name="WormBaseParasite"/>
        </authorList>
    </citation>
    <scope>IDENTIFICATION</scope>
</reference>
<evidence type="ECO:0000313" key="1">
    <source>
        <dbReference type="EMBL" id="VDP93394.1"/>
    </source>
</evidence>
<name>A0A183BA87_9TREM</name>
<sequence length="68" mass="7505">MRAASTAVISSRRGIDTYFNVAIRALAKNSFVLRSSRVADKVQFCLRRLTALAELARHPNLTQSGQAQ</sequence>
<evidence type="ECO:0000313" key="3">
    <source>
        <dbReference type="WBParaSite" id="ECPE_0001616501-mRNA-1"/>
    </source>
</evidence>
<keyword evidence="2" id="KW-1185">Reference proteome</keyword>
<evidence type="ECO:0000313" key="2">
    <source>
        <dbReference type="Proteomes" id="UP000272942"/>
    </source>
</evidence>
<dbReference type="WBParaSite" id="ECPE_0001616501-mRNA-1">
    <property type="protein sequence ID" value="ECPE_0001616501-mRNA-1"/>
    <property type="gene ID" value="ECPE_0001616501"/>
</dbReference>
<accession>A0A183BA87</accession>
<proteinExistence type="predicted"/>
<protein>
    <submittedName>
        <fullName evidence="3">Transposase</fullName>
    </submittedName>
</protein>
<organism evidence="3">
    <name type="scientific">Echinostoma caproni</name>
    <dbReference type="NCBI Taxonomy" id="27848"/>
    <lineage>
        <taxon>Eukaryota</taxon>
        <taxon>Metazoa</taxon>
        <taxon>Spiralia</taxon>
        <taxon>Lophotrochozoa</taxon>
        <taxon>Platyhelminthes</taxon>
        <taxon>Trematoda</taxon>
        <taxon>Digenea</taxon>
        <taxon>Plagiorchiida</taxon>
        <taxon>Echinostomata</taxon>
        <taxon>Echinostomatoidea</taxon>
        <taxon>Echinostomatidae</taxon>
        <taxon>Echinostoma</taxon>
    </lineage>
</organism>
<dbReference type="Proteomes" id="UP000272942">
    <property type="component" value="Unassembled WGS sequence"/>
</dbReference>
<dbReference type="EMBL" id="UZAN01063039">
    <property type="protein sequence ID" value="VDP93394.1"/>
    <property type="molecule type" value="Genomic_DNA"/>
</dbReference>
<gene>
    <name evidence="1" type="ORF">ECPE_LOCUS16122</name>
</gene>
<dbReference type="AlphaFoldDB" id="A0A183BA87"/>
<reference evidence="1 2" key="2">
    <citation type="submission" date="2018-11" db="EMBL/GenBank/DDBJ databases">
        <authorList>
            <consortium name="Pathogen Informatics"/>
        </authorList>
    </citation>
    <scope>NUCLEOTIDE SEQUENCE [LARGE SCALE GENOMIC DNA]</scope>
    <source>
        <strain evidence="1 2">Egypt</strain>
    </source>
</reference>